<organism evidence="2 3">
    <name type="scientific">Teichococcus deserti</name>
    <dbReference type="NCBI Taxonomy" id="1817963"/>
    <lineage>
        <taxon>Bacteria</taxon>
        <taxon>Pseudomonadati</taxon>
        <taxon>Pseudomonadota</taxon>
        <taxon>Alphaproteobacteria</taxon>
        <taxon>Acetobacterales</taxon>
        <taxon>Roseomonadaceae</taxon>
        <taxon>Roseomonas</taxon>
    </lineage>
</organism>
<gene>
    <name evidence="2" type="ORF">BKE38_20540</name>
</gene>
<dbReference type="EMBL" id="MLCO01000223">
    <property type="protein sequence ID" value="ONG49564.1"/>
    <property type="molecule type" value="Genomic_DNA"/>
</dbReference>
<reference evidence="2 3" key="1">
    <citation type="submission" date="2016-10" db="EMBL/GenBank/DDBJ databases">
        <title>Draft Genome sequence of Roseomonas sp. strain M3.</title>
        <authorList>
            <person name="Subhash Y."/>
            <person name="Lee S."/>
        </authorList>
    </citation>
    <scope>NUCLEOTIDE SEQUENCE [LARGE SCALE GENOMIC DNA]</scope>
    <source>
        <strain evidence="2 3">M3</strain>
    </source>
</reference>
<dbReference type="RefSeq" id="WP_076959166.1">
    <property type="nucleotide sequence ID" value="NZ_MLCO01000223.1"/>
</dbReference>
<keyword evidence="3" id="KW-1185">Reference proteome</keyword>
<dbReference type="CDD" id="cd04301">
    <property type="entry name" value="NAT_SF"/>
    <property type="match status" value="1"/>
</dbReference>
<dbReference type="Proteomes" id="UP000188879">
    <property type="component" value="Unassembled WGS sequence"/>
</dbReference>
<dbReference type="SUPFAM" id="SSF55729">
    <property type="entry name" value="Acyl-CoA N-acyltransferases (Nat)"/>
    <property type="match status" value="1"/>
</dbReference>
<evidence type="ECO:0000313" key="3">
    <source>
        <dbReference type="Proteomes" id="UP000188879"/>
    </source>
</evidence>
<dbReference type="Pfam" id="PF13508">
    <property type="entry name" value="Acetyltransf_7"/>
    <property type="match status" value="1"/>
</dbReference>
<dbReference type="PROSITE" id="PS51186">
    <property type="entry name" value="GNAT"/>
    <property type="match status" value="1"/>
</dbReference>
<dbReference type="InterPro" id="IPR016181">
    <property type="entry name" value="Acyl_CoA_acyltransferase"/>
</dbReference>
<comment type="caution">
    <text evidence="2">The sequence shown here is derived from an EMBL/GenBank/DDBJ whole genome shotgun (WGS) entry which is preliminary data.</text>
</comment>
<evidence type="ECO:0000313" key="2">
    <source>
        <dbReference type="EMBL" id="ONG49564.1"/>
    </source>
</evidence>
<name>A0A1V2GYB2_9PROT</name>
<dbReference type="OrthoDB" id="7585366at2"/>
<dbReference type="GO" id="GO:0016747">
    <property type="term" value="F:acyltransferase activity, transferring groups other than amino-acyl groups"/>
    <property type="evidence" value="ECO:0007669"/>
    <property type="project" value="InterPro"/>
</dbReference>
<evidence type="ECO:0000259" key="1">
    <source>
        <dbReference type="PROSITE" id="PS51186"/>
    </source>
</evidence>
<dbReference type="AlphaFoldDB" id="A0A1V2GYB2"/>
<dbReference type="InterPro" id="IPR000182">
    <property type="entry name" value="GNAT_dom"/>
</dbReference>
<dbReference type="Gene3D" id="3.40.630.30">
    <property type="match status" value="1"/>
</dbReference>
<protein>
    <recommendedName>
        <fullName evidence="1">N-acetyltransferase domain-containing protein</fullName>
    </recommendedName>
</protein>
<feature type="domain" description="N-acetyltransferase" evidence="1">
    <location>
        <begin position="12"/>
        <end position="153"/>
    </location>
</feature>
<accession>A0A1V2GYB2</accession>
<sequence length="154" mass="17413">MTTPEGRDLPPFRFQPAAEADFERLLELSVRTMRPQLEALGRWDPARRRSRMRASFSPMASRLIEAPDGTLLGCVSVHDHEDHSEVCQLYLEPAAQGSGLGRAVMLAIMDERPDLPLRIEVLKGSRALPFYERLGFKITAEQEVDWAMELPPRA</sequence>
<proteinExistence type="predicted"/>